<evidence type="ECO:0000256" key="3">
    <source>
        <dbReference type="SAM" id="SignalP"/>
    </source>
</evidence>
<dbReference type="Gene3D" id="3.40.50.1820">
    <property type="entry name" value="alpha/beta hydrolase"/>
    <property type="match status" value="1"/>
</dbReference>
<dbReference type="SUPFAM" id="SSF51556">
    <property type="entry name" value="Metallo-dependent hydrolases"/>
    <property type="match status" value="1"/>
</dbReference>
<protein>
    <submittedName>
        <fullName evidence="6">Alpha/beta fold hydrolase</fullName>
    </submittedName>
</protein>
<dbReference type="Gene3D" id="3.30.110.90">
    <property type="entry name" value="Amidohydrolase"/>
    <property type="match status" value="1"/>
</dbReference>
<dbReference type="InterPro" id="IPR032466">
    <property type="entry name" value="Metal_Hydrolase"/>
</dbReference>
<dbReference type="Gene3D" id="3.40.50.10910">
    <property type="entry name" value="Amidohydrolase"/>
    <property type="match status" value="1"/>
</dbReference>
<dbReference type="KEGG" id="ssin:G7078_00560"/>
<dbReference type="SUPFAM" id="SSF53254">
    <property type="entry name" value="Phosphoglycerate mutase-like"/>
    <property type="match status" value="1"/>
</dbReference>
<evidence type="ECO:0000256" key="1">
    <source>
        <dbReference type="ARBA" id="ARBA00010088"/>
    </source>
</evidence>
<feature type="signal peptide" evidence="3">
    <location>
        <begin position="1"/>
        <end position="22"/>
    </location>
</feature>
<dbReference type="AlphaFoldDB" id="A0A6G7ZKJ8"/>
<dbReference type="Gene3D" id="2.30.40.10">
    <property type="entry name" value="Urease, subunit C, domain 1"/>
    <property type="match status" value="1"/>
</dbReference>
<dbReference type="PRINTS" id="PR00793">
    <property type="entry name" value="PROAMNOPTASE"/>
</dbReference>
<dbReference type="Proteomes" id="UP000502502">
    <property type="component" value="Chromosome"/>
</dbReference>
<dbReference type="PANTHER" id="PTHR43135:SF3">
    <property type="entry name" value="ALPHA-D-RIBOSE 1-METHYLPHOSPHONATE 5-TRIPHOSPHATE DIPHOSPHATASE"/>
    <property type="match status" value="1"/>
</dbReference>
<dbReference type="InterPro" id="IPR029033">
    <property type="entry name" value="His_PPase_superfam"/>
</dbReference>
<dbReference type="GO" id="GO:0006508">
    <property type="term" value="P:proteolysis"/>
    <property type="evidence" value="ECO:0007669"/>
    <property type="project" value="InterPro"/>
</dbReference>
<evidence type="ECO:0000259" key="5">
    <source>
        <dbReference type="Pfam" id="PF01979"/>
    </source>
</evidence>
<evidence type="ECO:0000313" key="7">
    <source>
        <dbReference type="Proteomes" id="UP000502502"/>
    </source>
</evidence>
<evidence type="ECO:0000313" key="6">
    <source>
        <dbReference type="EMBL" id="QIL01426.1"/>
    </source>
</evidence>
<dbReference type="EMBL" id="CP049871">
    <property type="protein sequence ID" value="QIL01426.1"/>
    <property type="molecule type" value="Genomic_DNA"/>
</dbReference>
<name>A0A6G7ZKJ8_9SPHN</name>
<proteinExistence type="inferred from homology"/>
<dbReference type="InterPro" id="IPR006680">
    <property type="entry name" value="Amidohydro-rel"/>
</dbReference>
<dbReference type="RefSeq" id="WP_166091922.1">
    <property type="nucleotide sequence ID" value="NZ_CP049871.1"/>
</dbReference>
<dbReference type="GO" id="GO:0016810">
    <property type="term" value="F:hydrolase activity, acting on carbon-nitrogen (but not peptide) bonds"/>
    <property type="evidence" value="ECO:0007669"/>
    <property type="project" value="InterPro"/>
</dbReference>
<dbReference type="InterPro" id="IPR000073">
    <property type="entry name" value="AB_hydrolase_1"/>
</dbReference>
<dbReference type="SUPFAM" id="SSF53474">
    <property type="entry name" value="alpha/beta-Hydrolases"/>
    <property type="match status" value="1"/>
</dbReference>
<dbReference type="Gene3D" id="1.20.58.520">
    <property type="entry name" value="Amidohydrolase"/>
    <property type="match status" value="1"/>
</dbReference>
<dbReference type="InterPro" id="IPR002410">
    <property type="entry name" value="Peptidase_S33"/>
</dbReference>
<dbReference type="SUPFAM" id="SSF51338">
    <property type="entry name" value="Composite domain of metallo-dependent hydrolases"/>
    <property type="match status" value="1"/>
</dbReference>
<accession>A0A6G7ZKJ8</accession>
<feature type="chain" id="PRO_5026295607" evidence="3">
    <location>
        <begin position="23"/>
        <end position="1076"/>
    </location>
</feature>
<comment type="similarity">
    <text evidence="1">Belongs to the peptidase S33 family.</text>
</comment>
<dbReference type="InterPro" id="IPR051781">
    <property type="entry name" value="Metallo-dep_Hydrolase"/>
</dbReference>
<sequence length="1076" mass="113361">MNITKQLVALGALATAPALTGAAQPVAQPQVIAIVGATVLPMEGPDRLADQTVIVRGDRIEQMGPRQRIKIPAGARTIDARGQVLMPGLVDMHVHLAPTPGDPGDPAQRALAVMLAHGVTTARGMAGSPMNLEVRGKIEAGQIAGPRFYAAAPPLHDQNTQSAEDGREAVRKAKAAGFDLIKSHELSNAEVWQAVADEARKAGIPTAGHVNNAVGLDRALAAHQQIEHLDGVLAEIVKMVAPGTPLEWGQVPPPPVIAVASKVTDAQLAQLARKVAAAKSWHGPTLSLFEKLADLTTPVEQRLADPNMRFVPEGALKQWASHYGDLKAAGFTVADGVAFAQLRRRIVSAFAQAGVPLMAGSDTAQNFHVWGPGLYEEVRALAAAGLTPMQALRTATVTPRDYFRSLPNGGSALGWKADFGAIRPGARADLILLAGDPSRSLSALARPNLVVAGGRLFERAALDAMLAKAVADANAPPAAAAAAPVKQVYVMRHLPAGDGPDPDLSPAGAKLAQGLADFFKAGQFKAVFATPYKRTQQTAGAVAKAFGLPVGTYDPRDPDGLLRAIAAVPGNVLVVGHSNTVPDIVARLGGTPPGPIGEKDFGTIYRVDSGSKLTKQFQLGGVAPVALGPCTIKGLHPSVRCGTVTVAENRANPNGRKIAIHFGVQPAAGVAVDDPIVMLPGGPGLGGLQSGPGIDQMFGAMLKDRDLLLIDQRGTGQSNPLQCPQVENDSDPLGQLNESTPSEVTDCRDALAKKADLRFYHTREAVKDMELVRAALGYQKLDLFGMSYGTRPALDYLRLYPDRVSETVIRAAAPVEMKLPLWTARDTQLSFDRMAEACLAQPDCAAKHPDLKGDLKALLAMLDKSPAPITIKDPRNGKTLTGKLSRNGLGTVMFAMLYIPEFYSQLPPLLANAKGGNFSPLVQAASPFLLGVGDEIAWGMRWSVVCDEDVRRIDPKTVAAAARNTFMGTGAVEDEIRACSKWPRAAVPADYLKPVKSDKPVLIISGYHDPVAGKAWGDVIARTLPNSLHIEVPGASHLPPLPGCTQQLLGKFYSGTALRQLDTGCVANAPRPKMAA</sequence>
<evidence type="ECO:0000259" key="4">
    <source>
        <dbReference type="Pfam" id="PF00561"/>
    </source>
</evidence>
<feature type="domain" description="AB hydrolase-1" evidence="4">
    <location>
        <begin position="675"/>
        <end position="1039"/>
    </location>
</feature>
<dbReference type="InterPro" id="IPR029058">
    <property type="entry name" value="AB_hydrolase_fold"/>
</dbReference>
<organism evidence="6 7">
    <name type="scientific">Sphingomonas sinipercae</name>
    <dbReference type="NCBI Taxonomy" id="2714944"/>
    <lineage>
        <taxon>Bacteria</taxon>
        <taxon>Pseudomonadati</taxon>
        <taxon>Pseudomonadota</taxon>
        <taxon>Alphaproteobacteria</taxon>
        <taxon>Sphingomonadales</taxon>
        <taxon>Sphingomonadaceae</taxon>
        <taxon>Sphingomonas</taxon>
    </lineage>
</organism>
<keyword evidence="3" id="KW-0732">Signal</keyword>
<dbReference type="InterPro" id="IPR013078">
    <property type="entry name" value="His_Pase_superF_clade-1"/>
</dbReference>
<gene>
    <name evidence="6" type="ORF">G7078_00560</name>
</gene>
<dbReference type="CDD" id="cd07067">
    <property type="entry name" value="HP_PGM_like"/>
    <property type="match status" value="1"/>
</dbReference>
<reference evidence="6 7" key="1">
    <citation type="submission" date="2020-03" db="EMBL/GenBank/DDBJ databases">
        <title>Sphingomonas sp. nov., isolated from fish.</title>
        <authorList>
            <person name="Hyun D.-W."/>
            <person name="Bae J.-W."/>
        </authorList>
    </citation>
    <scope>NUCLEOTIDE SEQUENCE [LARGE SCALE GENOMIC DNA]</scope>
    <source>
        <strain evidence="6 7">HDW15C</strain>
    </source>
</reference>
<dbReference type="Gene3D" id="3.40.50.1240">
    <property type="entry name" value="Phosphoglycerate mutase-like"/>
    <property type="match status" value="1"/>
</dbReference>
<keyword evidence="2 6" id="KW-0378">Hydrolase</keyword>
<feature type="domain" description="Amidohydrolase-related" evidence="5">
    <location>
        <begin position="84"/>
        <end position="454"/>
    </location>
</feature>
<dbReference type="Pfam" id="PF00300">
    <property type="entry name" value="His_Phos_1"/>
    <property type="match status" value="1"/>
</dbReference>
<keyword evidence="7" id="KW-1185">Reference proteome</keyword>
<dbReference type="Pfam" id="PF00561">
    <property type="entry name" value="Abhydrolase_1"/>
    <property type="match status" value="1"/>
</dbReference>
<dbReference type="PANTHER" id="PTHR43135">
    <property type="entry name" value="ALPHA-D-RIBOSE 1-METHYLPHOSPHONATE 5-TRIPHOSPHATE DIPHOSPHATASE"/>
    <property type="match status" value="1"/>
</dbReference>
<dbReference type="Pfam" id="PF01979">
    <property type="entry name" value="Amidohydro_1"/>
    <property type="match status" value="1"/>
</dbReference>
<evidence type="ECO:0000256" key="2">
    <source>
        <dbReference type="ARBA" id="ARBA00022801"/>
    </source>
</evidence>
<dbReference type="GO" id="GO:0008233">
    <property type="term" value="F:peptidase activity"/>
    <property type="evidence" value="ECO:0007669"/>
    <property type="project" value="InterPro"/>
</dbReference>
<dbReference type="InterPro" id="IPR011059">
    <property type="entry name" value="Metal-dep_hydrolase_composite"/>
</dbReference>